<feature type="domain" description="DDE Tnp4" evidence="10">
    <location>
        <begin position="181"/>
        <end position="342"/>
    </location>
</feature>
<organism evidence="12 13">
    <name type="scientific">Rehmannia glutinosa</name>
    <name type="common">Chinese foxglove</name>
    <dbReference type="NCBI Taxonomy" id="99300"/>
    <lineage>
        <taxon>Eukaryota</taxon>
        <taxon>Viridiplantae</taxon>
        <taxon>Streptophyta</taxon>
        <taxon>Embryophyta</taxon>
        <taxon>Tracheophyta</taxon>
        <taxon>Spermatophyta</taxon>
        <taxon>Magnoliopsida</taxon>
        <taxon>eudicotyledons</taxon>
        <taxon>Gunneridae</taxon>
        <taxon>Pentapetalae</taxon>
        <taxon>asterids</taxon>
        <taxon>lamiids</taxon>
        <taxon>Lamiales</taxon>
        <taxon>Orobanchaceae</taxon>
        <taxon>Rehmannieae</taxon>
        <taxon>Rehmannia</taxon>
    </lineage>
</organism>
<feature type="region of interest" description="Disordered" evidence="8">
    <location>
        <begin position="587"/>
        <end position="625"/>
    </location>
</feature>
<dbReference type="PANTHER" id="PTHR22930">
    <property type="match status" value="1"/>
</dbReference>
<dbReference type="PANTHER" id="PTHR22930:SF293">
    <property type="entry name" value="PROTEIN ALP1-LIKE"/>
    <property type="match status" value="1"/>
</dbReference>
<keyword evidence="13" id="KW-1185">Reference proteome</keyword>
<proteinExistence type="inferred from homology"/>
<evidence type="ECO:0000259" key="11">
    <source>
        <dbReference type="Pfam" id="PF26138"/>
    </source>
</evidence>
<dbReference type="Pfam" id="PF26138">
    <property type="entry name" value="DUF8040"/>
    <property type="match status" value="1"/>
</dbReference>
<reference evidence="12 13" key="1">
    <citation type="journal article" date="2021" name="Comput. Struct. Biotechnol. J.">
        <title>De novo genome assembly of the potent medicinal plant Rehmannia glutinosa using nanopore technology.</title>
        <authorList>
            <person name="Ma L."/>
            <person name="Dong C."/>
            <person name="Song C."/>
            <person name="Wang X."/>
            <person name="Zheng X."/>
            <person name="Niu Y."/>
            <person name="Chen S."/>
            <person name="Feng W."/>
        </authorList>
    </citation>
    <scope>NUCLEOTIDE SEQUENCE [LARGE SCALE GENOMIC DNA]</scope>
    <source>
        <strain evidence="12">DH-2019</strain>
    </source>
</reference>
<protein>
    <recommendedName>
        <fullName evidence="14">Nuclease</fullName>
    </recommendedName>
</protein>
<evidence type="ECO:0000313" key="12">
    <source>
        <dbReference type="EMBL" id="KAK6161405.1"/>
    </source>
</evidence>
<comment type="similarity">
    <text evidence="3">Belongs to the HARBI1 family.</text>
</comment>
<dbReference type="InterPro" id="IPR045249">
    <property type="entry name" value="HARBI1-like"/>
</dbReference>
<evidence type="ECO:0000256" key="3">
    <source>
        <dbReference type="ARBA" id="ARBA00006958"/>
    </source>
</evidence>
<evidence type="ECO:0000256" key="7">
    <source>
        <dbReference type="ARBA" id="ARBA00023242"/>
    </source>
</evidence>
<feature type="domain" description="DUF8040" evidence="11">
    <location>
        <begin position="61"/>
        <end position="149"/>
    </location>
</feature>
<evidence type="ECO:0000256" key="2">
    <source>
        <dbReference type="ARBA" id="ARBA00004123"/>
    </source>
</evidence>
<evidence type="ECO:0008006" key="14">
    <source>
        <dbReference type="Google" id="ProtNLM"/>
    </source>
</evidence>
<evidence type="ECO:0000259" key="10">
    <source>
        <dbReference type="Pfam" id="PF13359"/>
    </source>
</evidence>
<dbReference type="Pfam" id="PF13359">
    <property type="entry name" value="DDE_Tnp_4"/>
    <property type="match status" value="1"/>
</dbReference>
<comment type="caution">
    <text evidence="12">The sequence shown here is derived from an EMBL/GenBank/DDBJ whole genome shotgun (WGS) entry which is preliminary data.</text>
</comment>
<keyword evidence="7" id="KW-0539">Nucleus</keyword>
<name>A0ABR0XQS4_REHGL</name>
<dbReference type="Pfam" id="PF12776">
    <property type="entry name" value="Myb_DNA-bind_3"/>
    <property type="match status" value="1"/>
</dbReference>
<evidence type="ECO:0000256" key="1">
    <source>
        <dbReference type="ARBA" id="ARBA00001968"/>
    </source>
</evidence>
<keyword evidence="6" id="KW-0378">Hydrolase</keyword>
<evidence type="ECO:0000256" key="8">
    <source>
        <dbReference type="SAM" id="MobiDB-lite"/>
    </source>
</evidence>
<keyword evidence="4" id="KW-0540">Nuclease</keyword>
<evidence type="ECO:0000256" key="6">
    <source>
        <dbReference type="ARBA" id="ARBA00022801"/>
    </source>
</evidence>
<evidence type="ECO:0000256" key="5">
    <source>
        <dbReference type="ARBA" id="ARBA00022723"/>
    </source>
</evidence>
<feature type="domain" description="Myb/SANT-like" evidence="9">
    <location>
        <begin position="418"/>
        <end position="514"/>
    </location>
</feature>
<comment type="subcellular location">
    <subcellularLocation>
        <location evidence="2">Nucleus</location>
    </subcellularLocation>
</comment>
<dbReference type="EMBL" id="JABTTQ020000003">
    <property type="protein sequence ID" value="KAK6161405.1"/>
    <property type="molecule type" value="Genomic_DNA"/>
</dbReference>
<evidence type="ECO:0000313" key="13">
    <source>
        <dbReference type="Proteomes" id="UP001318860"/>
    </source>
</evidence>
<keyword evidence="5" id="KW-0479">Metal-binding</keyword>
<evidence type="ECO:0000259" key="9">
    <source>
        <dbReference type="Pfam" id="PF12776"/>
    </source>
</evidence>
<dbReference type="InterPro" id="IPR024752">
    <property type="entry name" value="Myb/SANT-like_dom"/>
</dbReference>
<sequence length="709" mass="81188">MAEISRRRAEVFLIIEEIMIESFFVMNLFTRIIRLRSQKRISNHPVGTIYRMLDRIPKQVEHLNDLIAMNDVDCLDNLRMTRDAFARLCYLLKHVGGLVDSRYVSITEKVALFLSVLAHHKKNRVVHFDFKRFGQTVSRHFHDVLNSVLKLHSLLLVSPKPIEDNCTNARWKWFKGCLGALDGTYIKVTVSESNKARYRTRKGDVAVNVLGVCDINMNFIYVLSGWEGSAADCRILRDAVTRPNGLKVPQGNYYLCDNGYTNGEGFLTPYKGVRYHLNEWGEGTQIPQNSHEFFNMNHSKARNVIERTFGLLKKGWAILRSQSFYDIKIQNRIIMACALLHNFVRMELLIDPLEDELSDDSDDDNEDDIDTEFIDTVESSQAWNNWRDNLSHNMCFMEPANCKGSKGARKRNDKGRRSWSRREEEVLIAALKEIITIGWKSENGFKIGYLQALEQEMAKALPGMDLKGIPHINSKIHVWKKDYGSLVSMLSRSGIGWNDTTKMIEAHDEEWADYVKVDANARLMRFKSWPFYNDWVNIFGKDRATGEYAEGFTEAVNNVLNGNGMSNPDEEPMEQFPNLFEEYNDETETMSVCQPEATPGNSTSTKKSSGRKRKSSENEDPLVENMGTFCRNTNTRLADIAKRIGYEYDISVARKEVYGIVGTIQGLSLQEKLLVSKLLVKNTEDLELFFSLPAEAKVEFAKMKLAGNL</sequence>
<dbReference type="Proteomes" id="UP001318860">
    <property type="component" value="Unassembled WGS sequence"/>
</dbReference>
<gene>
    <name evidence="12" type="ORF">DH2020_004786</name>
</gene>
<dbReference type="InterPro" id="IPR027806">
    <property type="entry name" value="HARBI1_dom"/>
</dbReference>
<comment type="cofactor">
    <cofactor evidence="1">
        <name>a divalent metal cation</name>
        <dbReference type="ChEBI" id="CHEBI:60240"/>
    </cofactor>
</comment>
<evidence type="ECO:0000256" key="4">
    <source>
        <dbReference type="ARBA" id="ARBA00022722"/>
    </source>
</evidence>
<accession>A0ABR0XQS4</accession>
<dbReference type="InterPro" id="IPR058353">
    <property type="entry name" value="DUF8040"/>
</dbReference>